<evidence type="ECO:0000256" key="5">
    <source>
        <dbReference type="ARBA" id="ARBA00022490"/>
    </source>
</evidence>
<feature type="region of interest" description="Disordered" evidence="10">
    <location>
        <begin position="509"/>
        <end position="635"/>
    </location>
</feature>
<comment type="similarity">
    <text evidence="3 9">Belongs to the SRP72 family.</text>
</comment>
<dbReference type="SUPFAM" id="SSF48452">
    <property type="entry name" value="TPR-like"/>
    <property type="match status" value="1"/>
</dbReference>
<dbReference type="Pfam" id="PF17004">
    <property type="entry name" value="SRP_TPR_like"/>
    <property type="match status" value="1"/>
</dbReference>
<evidence type="ECO:0000313" key="12">
    <source>
        <dbReference type="EMBL" id="TEY36905.1"/>
    </source>
</evidence>
<keyword evidence="13" id="KW-1185">Reference proteome</keyword>
<evidence type="ECO:0000256" key="10">
    <source>
        <dbReference type="SAM" id="MobiDB-lite"/>
    </source>
</evidence>
<feature type="compositionally biased region" description="Basic residues" evidence="10">
    <location>
        <begin position="546"/>
        <end position="556"/>
    </location>
</feature>
<feature type="domain" description="Signal recognition particle SRP72 subunit RNA-binding" evidence="11">
    <location>
        <begin position="528"/>
        <end position="583"/>
    </location>
</feature>
<reference evidence="12 13" key="1">
    <citation type="submission" date="2017-11" db="EMBL/GenBank/DDBJ databases">
        <title>Comparative genomics of Botrytis spp.</title>
        <authorList>
            <person name="Valero-Jimenez C.A."/>
            <person name="Tapia P."/>
            <person name="Veloso J."/>
            <person name="Silva-Moreno E."/>
            <person name="Staats M."/>
            <person name="Valdes J.H."/>
            <person name="Van Kan J.A.L."/>
        </authorList>
    </citation>
    <scope>NUCLEOTIDE SEQUENCE [LARGE SCALE GENOMIC DNA]</scope>
    <source>
        <strain evidence="12 13">MUCL2830</strain>
    </source>
</reference>
<feature type="compositionally biased region" description="Basic and acidic residues" evidence="10">
    <location>
        <begin position="557"/>
        <end position="580"/>
    </location>
</feature>
<evidence type="ECO:0000259" key="11">
    <source>
        <dbReference type="Pfam" id="PF08492"/>
    </source>
</evidence>
<dbReference type="PANTHER" id="PTHR14094">
    <property type="entry name" value="SIGNAL RECOGNITION PARTICLE 72"/>
    <property type="match status" value="1"/>
</dbReference>
<sequence length="635" mass="68997">MASHTATLSALLRDSSITDHNEILKATNDVLKSSKLDPNALHTRAVALLKLDRYDDALKALDDGGDKLASQCILERAYALYKTGKLADAAKVCEGGDSRGLKHIAAQVAYRAERFADAEELYKQLVESAGAEDEFMDLRINGLAVDVQLAWQGEKSELKGKNEDFEAFETAYNVACGYIAKGDYNKGNFLLKRARDLCEALDELSDEEKRAEVLPIMVQQAFVLTKLGKTEEAKSLTKMINLADVPEPQTKIIAQNNVLATSTEIDNPYLLKRVFDSVPNLSHREKHFEHQANILERNHYTVELQALKYGGVAKSTLKKISASSSPTISPSINGLSVLNAAAHAEDKTGKAALKQTLSLLEKRPNDVGLILTIIQLYVSTNNPAPAISLLEAFFKRLEESTNSSDQDVRFAPGLLEKAASFWRQKSKPSPSLFHAAGISLLESSSPEDAKAAGDIFSSLRSQDPKDRVAIAGCVASYASSDFSKISSDIDTLTPIPQLISGINAEDLETSGIPTWTPKTAPTPSAESSKKRALDDKEKENEDPTKKQKMVGTRKSKLPKDFEEGKKMDPERWLPLKDRSSYRPKGKKGKKKALDATQGGVVREDALEGVEAPGSKVVTGAGGGGGANGKKKKGKR</sequence>
<dbReference type="GO" id="GO:0008312">
    <property type="term" value="F:7S RNA binding"/>
    <property type="evidence" value="ECO:0007669"/>
    <property type="project" value="InterPro"/>
</dbReference>
<evidence type="ECO:0000256" key="6">
    <source>
        <dbReference type="ARBA" id="ARBA00022824"/>
    </source>
</evidence>
<dbReference type="GO" id="GO:0006614">
    <property type="term" value="P:SRP-dependent cotranslational protein targeting to membrane"/>
    <property type="evidence" value="ECO:0007669"/>
    <property type="project" value="UniProtKB-UniRule"/>
</dbReference>
<evidence type="ECO:0000256" key="8">
    <source>
        <dbReference type="ARBA" id="ARBA00023274"/>
    </source>
</evidence>
<dbReference type="InterPro" id="IPR026270">
    <property type="entry name" value="SRP72"/>
</dbReference>
<dbReference type="GO" id="GO:0005786">
    <property type="term" value="C:signal recognition particle, endoplasmic reticulum targeting"/>
    <property type="evidence" value="ECO:0007669"/>
    <property type="project" value="UniProtKB-UniRule"/>
</dbReference>
<dbReference type="AlphaFoldDB" id="A0A4Y8CKC6"/>
<feature type="compositionally biased region" description="Basic residues" evidence="10">
    <location>
        <begin position="581"/>
        <end position="590"/>
    </location>
</feature>
<evidence type="ECO:0000256" key="9">
    <source>
        <dbReference type="PIRNR" id="PIRNR038922"/>
    </source>
</evidence>
<dbReference type="PIRSF" id="PIRSF038922">
    <property type="entry name" value="SRP72"/>
    <property type="match status" value="1"/>
</dbReference>
<keyword evidence="7 9" id="KW-0733">Signal recognition particle</keyword>
<dbReference type="Gene3D" id="1.25.40.10">
    <property type="entry name" value="Tetratricopeptide repeat domain"/>
    <property type="match status" value="1"/>
</dbReference>
<proteinExistence type="inferred from homology"/>
<dbReference type="Proteomes" id="UP000297299">
    <property type="component" value="Unassembled WGS sequence"/>
</dbReference>
<keyword evidence="8 9" id="KW-0687">Ribonucleoprotein</keyword>
<evidence type="ECO:0000256" key="2">
    <source>
        <dbReference type="ARBA" id="ARBA00004496"/>
    </source>
</evidence>
<gene>
    <name evidence="12" type="ORF">BOTCAL_0537g00060</name>
</gene>
<evidence type="ECO:0000313" key="13">
    <source>
        <dbReference type="Proteomes" id="UP000297299"/>
    </source>
</evidence>
<dbReference type="GO" id="GO:0005783">
    <property type="term" value="C:endoplasmic reticulum"/>
    <property type="evidence" value="ECO:0007669"/>
    <property type="project" value="UniProtKB-SubCell"/>
</dbReference>
<dbReference type="InterPro" id="IPR013699">
    <property type="entry name" value="Signal_recog_part_SRP72_RNA-bd"/>
</dbReference>
<dbReference type="OrthoDB" id="5421607at2759"/>
<feature type="compositionally biased region" description="Polar residues" evidence="10">
    <location>
        <begin position="511"/>
        <end position="526"/>
    </location>
</feature>
<feature type="compositionally biased region" description="Basic and acidic residues" evidence="10">
    <location>
        <begin position="527"/>
        <end position="545"/>
    </location>
</feature>
<dbReference type="Pfam" id="PF08492">
    <property type="entry name" value="SRP72"/>
    <property type="match status" value="1"/>
</dbReference>
<accession>A0A4Y8CKC6</accession>
<keyword evidence="5 9" id="KW-0963">Cytoplasm</keyword>
<name>A0A4Y8CKC6_9HELO</name>
<keyword evidence="6" id="KW-0256">Endoplasmic reticulum</keyword>
<dbReference type="GO" id="GO:0043022">
    <property type="term" value="F:ribosome binding"/>
    <property type="evidence" value="ECO:0007669"/>
    <property type="project" value="TreeGrafter"/>
</dbReference>
<dbReference type="InterPro" id="IPR011990">
    <property type="entry name" value="TPR-like_helical_dom_sf"/>
</dbReference>
<organism evidence="12 13">
    <name type="scientific">Botryotinia calthae</name>
    <dbReference type="NCBI Taxonomy" id="38488"/>
    <lineage>
        <taxon>Eukaryota</taxon>
        <taxon>Fungi</taxon>
        <taxon>Dikarya</taxon>
        <taxon>Ascomycota</taxon>
        <taxon>Pezizomycotina</taxon>
        <taxon>Leotiomycetes</taxon>
        <taxon>Helotiales</taxon>
        <taxon>Sclerotiniaceae</taxon>
        <taxon>Botryotinia</taxon>
    </lineage>
</organism>
<evidence type="ECO:0000256" key="1">
    <source>
        <dbReference type="ARBA" id="ARBA00004240"/>
    </source>
</evidence>
<dbReference type="STRING" id="38488.A0A4Y8CKC6"/>
<dbReference type="EMBL" id="PHWZ01000535">
    <property type="protein sequence ID" value="TEY36905.1"/>
    <property type="molecule type" value="Genomic_DNA"/>
</dbReference>
<dbReference type="FunFam" id="1.25.40.10:FF:000512">
    <property type="entry name" value="Signal recognition particle subunit SRP72"/>
    <property type="match status" value="1"/>
</dbReference>
<protein>
    <recommendedName>
        <fullName evidence="4 9">Signal recognition particle subunit SRP72</fullName>
    </recommendedName>
</protein>
<dbReference type="InterPro" id="IPR031545">
    <property type="entry name" value="SRP72_TPR-like"/>
</dbReference>
<evidence type="ECO:0000256" key="3">
    <source>
        <dbReference type="ARBA" id="ARBA00007676"/>
    </source>
</evidence>
<comment type="caution">
    <text evidence="12">The sequence shown here is derived from an EMBL/GenBank/DDBJ whole genome shotgun (WGS) entry which is preliminary data.</text>
</comment>
<dbReference type="PANTHER" id="PTHR14094:SF9">
    <property type="entry name" value="SIGNAL RECOGNITION PARTICLE SUBUNIT SRP72"/>
    <property type="match status" value="1"/>
</dbReference>
<comment type="subcellular location">
    <subcellularLocation>
        <location evidence="2 9">Cytoplasm</location>
    </subcellularLocation>
    <subcellularLocation>
        <location evidence="1">Endoplasmic reticulum</location>
    </subcellularLocation>
</comment>
<evidence type="ECO:0000256" key="4">
    <source>
        <dbReference type="ARBA" id="ARBA00018350"/>
    </source>
</evidence>
<evidence type="ECO:0000256" key="7">
    <source>
        <dbReference type="ARBA" id="ARBA00023135"/>
    </source>
</evidence>
<comment type="function">
    <text evidence="9">Component of the signal recognition particle (SRP) complex, a ribonucleoprotein complex that mediates the cotranslational targeting of secretory and membrane proteins to the endoplasmic reticulum (ER).</text>
</comment>